<evidence type="ECO:0000259" key="5">
    <source>
        <dbReference type="Pfam" id="PF00296"/>
    </source>
</evidence>
<dbReference type="AlphaFoldDB" id="A0A4R8CFN0"/>
<keyword evidence="3" id="KW-0560">Oxidoreductase</keyword>
<dbReference type="InterPro" id="IPR050172">
    <property type="entry name" value="SsuD_RutA_monooxygenase"/>
</dbReference>
<organism evidence="6 7">
    <name type="scientific">Kribbella pratensis</name>
    <dbReference type="NCBI Taxonomy" id="2512112"/>
    <lineage>
        <taxon>Bacteria</taxon>
        <taxon>Bacillati</taxon>
        <taxon>Actinomycetota</taxon>
        <taxon>Actinomycetes</taxon>
        <taxon>Propionibacteriales</taxon>
        <taxon>Kribbellaceae</taxon>
        <taxon>Kribbella</taxon>
    </lineage>
</organism>
<dbReference type="SUPFAM" id="SSF51679">
    <property type="entry name" value="Bacterial luciferase-like"/>
    <property type="match status" value="1"/>
</dbReference>
<dbReference type="GO" id="GO:0008726">
    <property type="term" value="F:alkanesulfonate monooxygenase activity"/>
    <property type="evidence" value="ECO:0007669"/>
    <property type="project" value="TreeGrafter"/>
</dbReference>
<keyword evidence="4" id="KW-0503">Monooxygenase</keyword>
<dbReference type="InterPro" id="IPR019952">
    <property type="entry name" value="F420_OxRdatse_Rv1855c_pred"/>
</dbReference>
<sequence>MTDFSVFLPTGFTGDLAGLDPADAFRRITAVTQVADELGFHAVYVPDHVHPIPPSQAPVFEAWTMITALAAATDRIRLGPLVTSNSYRNPALQAKIASTIDVVSNGRLIFGIGAGWYEPDYLGYGYEFGTAGERLRRLDEAVQLIRRFWTEESVDFEGKYYRAAGGLNQPKGIQQPHIPILVAGGGEQKTLRTVARWADASNVMDSPEVLRRKYDVLRKHCADVGRPYDDIRRTVTTSYILGTSDAEARSRIPAGAEFAFPGDLGSYGLIGTAPTIRQRIAAFEDAGAQELIVGFENGLDPDELRRFADLCF</sequence>
<name>A0A4R8CFN0_9ACTN</name>
<comment type="caution">
    <text evidence="6">The sequence shown here is derived from an EMBL/GenBank/DDBJ whole genome shotgun (WGS) entry which is preliminary data.</text>
</comment>
<reference evidence="6 7" key="1">
    <citation type="submission" date="2019-03" db="EMBL/GenBank/DDBJ databases">
        <title>Genomic Encyclopedia of Type Strains, Phase III (KMG-III): the genomes of soil and plant-associated and newly described type strains.</title>
        <authorList>
            <person name="Whitman W."/>
        </authorList>
    </citation>
    <scope>NUCLEOTIDE SEQUENCE [LARGE SCALE GENOMIC DNA]</scope>
    <source>
        <strain evidence="6 7">VKM Ac-2573</strain>
    </source>
</reference>
<evidence type="ECO:0000313" key="7">
    <source>
        <dbReference type="Proteomes" id="UP000295146"/>
    </source>
</evidence>
<dbReference type="GO" id="GO:0046306">
    <property type="term" value="P:alkanesulfonate catabolic process"/>
    <property type="evidence" value="ECO:0007669"/>
    <property type="project" value="TreeGrafter"/>
</dbReference>
<dbReference type="InterPro" id="IPR011251">
    <property type="entry name" value="Luciferase-like_dom"/>
</dbReference>
<keyword evidence="7" id="KW-1185">Reference proteome</keyword>
<evidence type="ECO:0000256" key="1">
    <source>
        <dbReference type="ARBA" id="ARBA00022630"/>
    </source>
</evidence>
<evidence type="ECO:0000256" key="3">
    <source>
        <dbReference type="ARBA" id="ARBA00023002"/>
    </source>
</evidence>
<dbReference type="Pfam" id="PF00296">
    <property type="entry name" value="Bac_luciferase"/>
    <property type="match status" value="1"/>
</dbReference>
<protein>
    <submittedName>
        <fullName evidence="6">F420-dependent oxidoreductase-like protein</fullName>
    </submittedName>
</protein>
<evidence type="ECO:0000256" key="4">
    <source>
        <dbReference type="ARBA" id="ARBA00023033"/>
    </source>
</evidence>
<evidence type="ECO:0000313" key="6">
    <source>
        <dbReference type="EMBL" id="TDW75120.1"/>
    </source>
</evidence>
<dbReference type="OrthoDB" id="3206024at2"/>
<dbReference type="NCBIfam" id="TIGR03560">
    <property type="entry name" value="F420_Rv1855c"/>
    <property type="match status" value="1"/>
</dbReference>
<dbReference type="RefSeq" id="WP_134097062.1">
    <property type="nucleotide sequence ID" value="NZ_SODP01000001.1"/>
</dbReference>
<dbReference type="PANTHER" id="PTHR42847:SF4">
    <property type="entry name" value="ALKANESULFONATE MONOOXYGENASE-RELATED"/>
    <property type="match status" value="1"/>
</dbReference>
<dbReference type="InterPro" id="IPR036661">
    <property type="entry name" value="Luciferase-like_sf"/>
</dbReference>
<evidence type="ECO:0000256" key="2">
    <source>
        <dbReference type="ARBA" id="ARBA00022643"/>
    </source>
</evidence>
<keyword evidence="2" id="KW-0288">FMN</keyword>
<dbReference type="Proteomes" id="UP000295146">
    <property type="component" value="Unassembled WGS sequence"/>
</dbReference>
<dbReference type="Gene3D" id="3.20.20.30">
    <property type="entry name" value="Luciferase-like domain"/>
    <property type="match status" value="1"/>
</dbReference>
<proteinExistence type="predicted"/>
<feature type="domain" description="Luciferase-like" evidence="5">
    <location>
        <begin position="3"/>
        <end position="252"/>
    </location>
</feature>
<dbReference type="PANTHER" id="PTHR42847">
    <property type="entry name" value="ALKANESULFONATE MONOOXYGENASE"/>
    <property type="match status" value="1"/>
</dbReference>
<dbReference type="EMBL" id="SODP01000001">
    <property type="protein sequence ID" value="TDW75120.1"/>
    <property type="molecule type" value="Genomic_DNA"/>
</dbReference>
<gene>
    <name evidence="6" type="ORF">EV653_0237</name>
</gene>
<accession>A0A4R8CFN0</accession>
<keyword evidence="1" id="KW-0285">Flavoprotein</keyword>